<evidence type="ECO:0000256" key="2">
    <source>
        <dbReference type="ARBA" id="ARBA00006403"/>
    </source>
</evidence>
<dbReference type="GO" id="GO:0003700">
    <property type="term" value="F:DNA-binding transcription factor activity"/>
    <property type="evidence" value="ECO:0007669"/>
    <property type="project" value="InterPro"/>
</dbReference>
<protein>
    <submittedName>
        <fullName evidence="7">HSF5 protein</fullName>
    </submittedName>
</protein>
<evidence type="ECO:0000256" key="3">
    <source>
        <dbReference type="ARBA" id="ARBA00023125"/>
    </source>
</evidence>
<dbReference type="InterPro" id="IPR000232">
    <property type="entry name" value="HSF_DNA-bd"/>
</dbReference>
<dbReference type="InterPro" id="IPR036388">
    <property type="entry name" value="WH-like_DNA-bd_sf"/>
</dbReference>
<dbReference type="GO" id="GO:0005634">
    <property type="term" value="C:nucleus"/>
    <property type="evidence" value="ECO:0007669"/>
    <property type="project" value="UniProtKB-SubCell"/>
</dbReference>
<keyword evidence="4" id="KW-0539">Nucleus</keyword>
<organism evidence="7 8">
    <name type="scientific">Pheucticus melanocephalus</name>
    <name type="common">Black-headed grosbeak</name>
    <name type="synonym">Guiraca melanocephala</name>
    <dbReference type="NCBI Taxonomy" id="371919"/>
    <lineage>
        <taxon>Eukaryota</taxon>
        <taxon>Metazoa</taxon>
        <taxon>Chordata</taxon>
        <taxon>Craniata</taxon>
        <taxon>Vertebrata</taxon>
        <taxon>Euteleostomi</taxon>
        <taxon>Archelosauria</taxon>
        <taxon>Archosauria</taxon>
        <taxon>Dinosauria</taxon>
        <taxon>Saurischia</taxon>
        <taxon>Theropoda</taxon>
        <taxon>Coelurosauria</taxon>
        <taxon>Aves</taxon>
        <taxon>Neognathae</taxon>
        <taxon>Neoaves</taxon>
        <taxon>Telluraves</taxon>
        <taxon>Australaves</taxon>
        <taxon>Passeriformes</taxon>
        <taxon>Cardinalidae</taxon>
        <taxon>Pheucticus</taxon>
    </lineage>
</organism>
<name>A0A7K7DNF8_PHEME</name>
<comment type="caution">
    <text evidence="7">The sequence shown here is derived from an EMBL/GenBank/DDBJ whole genome shotgun (WGS) entry which is preliminary data.</text>
</comment>
<dbReference type="EMBL" id="VZSJ01005662">
    <property type="protein sequence ID" value="NWY34097.1"/>
    <property type="molecule type" value="Genomic_DNA"/>
</dbReference>
<gene>
    <name evidence="7" type="primary">Hsf5_1</name>
    <name evidence="7" type="ORF">PHEMEL_R12015</name>
</gene>
<dbReference type="Proteomes" id="UP000578259">
    <property type="component" value="Unassembled WGS sequence"/>
</dbReference>
<dbReference type="AlphaFoldDB" id="A0A7K7DNF8"/>
<feature type="domain" description="HSF-type DNA-binding" evidence="6">
    <location>
        <begin position="9"/>
        <end position="123"/>
    </location>
</feature>
<evidence type="ECO:0000256" key="4">
    <source>
        <dbReference type="ARBA" id="ARBA00023242"/>
    </source>
</evidence>
<evidence type="ECO:0000259" key="6">
    <source>
        <dbReference type="Pfam" id="PF00447"/>
    </source>
</evidence>
<comment type="similarity">
    <text evidence="2">Belongs to the HSF family.</text>
</comment>
<keyword evidence="3" id="KW-0238">DNA-binding</keyword>
<comment type="subcellular location">
    <subcellularLocation>
        <location evidence="1">Nucleus</location>
    </subcellularLocation>
</comment>
<dbReference type="InterPro" id="IPR036390">
    <property type="entry name" value="WH_DNA-bd_sf"/>
</dbReference>
<accession>A0A7K7DNF8</accession>
<dbReference type="Pfam" id="PF00447">
    <property type="entry name" value="HSF_DNA-bind"/>
    <property type="match status" value="1"/>
</dbReference>
<evidence type="ECO:0000256" key="5">
    <source>
        <dbReference type="SAM" id="MobiDB-lite"/>
    </source>
</evidence>
<sequence>PAGLSASTFLARLWHLVNSPRICSIRWDSRVQGLLLDCSLFKQELLSLSETHGHCGYGAGLVLHTFRATQFCNFMWQPYRYGFYKVPGLVGSAAPGDAGAWLHYSNPCFRRDRPILLLCIKRQSAANRQRPAAGGSAGSPSCSSQQP</sequence>
<feature type="non-terminal residue" evidence="7">
    <location>
        <position position="1"/>
    </location>
</feature>
<evidence type="ECO:0000313" key="7">
    <source>
        <dbReference type="EMBL" id="NWY34097.1"/>
    </source>
</evidence>
<feature type="compositionally biased region" description="Low complexity" evidence="5">
    <location>
        <begin position="128"/>
        <end position="147"/>
    </location>
</feature>
<feature type="non-terminal residue" evidence="7">
    <location>
        <position position="147"/>
    </location>
</feature>
<dbReference type="Gene3D" id="1.10.10.10">
    <property type="entry name" value="Winged helix-like DNA-binding domain superfamily/Winged helix DNA-binding domain"/>
    <property type="match status" value="1"/>
</dbReference>
<evidence type="ECO:0000313" key="8">
    <source>
        <dbReference type="Proteomes" id="UP000578259"/>
    </source>
</evidence>
<feature type="region of interest" description="Disordered" evidence="5">
    <location>
        <begin position="127"/>
        <end position="147"/>
    </location>
</feature>
<evidence type="ECO:0000256" key="1">
    <source>
        <dbReference type="ARBA" id="ARBA00004123"/>
    </source>
</evidence>
<dbReference type="GO" id="GO:0043565">
    <property type="term" value="F:sequence-specific DNA binding"/>
    <property type="evidence" value="ECO:0007669"/>
    <property type="project" value="InterPro"/>
</dbReference>
<reference evidence="7 8" key="1">
    <citation type="submission" date="2019-09" db="EMBL/GenBank/DDBJ databases">
        <title>Bird 10,000 Genomes (B10K) Project - Family phase.</title>
        <authorList>
            <person name="Zhang G."/>
        </authorList>
    </citation>
    <scope>NUCLEOTIDE SEQUENCE [LARGE SCALE GENOMIC DNA]</scope>
    <source>
        <strain evidence="7">OUT-0018</strain>
        <tissue evidence="7">Muscle</tissue>
    </source>
</reference>
<proteinExistence type="inferred from homology"/>
<keyword evidence="8" id="KW-1185">Reference proteome</keyword>
<dbReference type="SUPFAM" id="SSF46785">
    <property type="entry name" value="Winged helix' DNA-binding domain"/>
    <property type="match status" value="1"/>
</dbReference>